<dbReference type="PANTHER" id="PTHR19877">
    <property type="entry name" value="EUKARYOTIC TRANSLATION INITIATION FACTOR 3 SUBUNIT I"/>
    <property type="match status" value="1"/>
</dbReference>
<dbReference type="SUPFAM" id="SSF50978">
    <property type="entry name" value="WD40 repeat-like"/>
    <property type="match status" value="1"/>
</dbReference>
<dbReference type="InParanoid" id="A0A316V6E6"/>
<dbReference type="InterPro" id="IPR015943">
    <property type="entry name" value="WD40/YVTN_repeat-like_dom_sf"/>
</dbReference>
<dbReference type="GO" id="GO:0001732">
    <property type="term" value="P:formation of cytoplasmic translation initiation complex"/>
    <property type="evidence" value="ECO:0007669"/>
    <property type="project" value="UniProtKB-UniRule"/>
</dbReference>
<dbReference type="Pfam" id="PF24805">
    <property type="entry name" value="EIF3I"/>
    <property type="match status" value="1"/>
</dbReference>
<name>A0A316V6E6_9BASI</name>
<evidence type="ECO:0000256" key="8">
    <source>
        <dbReference type="PROSITE-ProRule" id="PRU00221"/>
    </source>
</evidence>
<evidence type="ECO:0000256" key="4">
    <source>
        <dbReference type="ARBA" id="ARBA00022737"/>
    </source>
</evidence>
<evidence type="ECO:0000256" key="6">
    <source>
        <dbReference type="ARBA" id="ARBA00038394"/>
    </source>
</evidence>
<comment type="subunit">
    <text evidence="7">Component of the eukaryotic translation initiation factor 3 (eIF-3) complex.</text>
</comment>
<dbReference type="PROSITE" id="PS50294">
    <property type="entry name" value="WD_REPEATS_REGION"/>
    <property type="match status" value="2"/>
</dbReference>
<organism evidence="9 10">
    <name type="scientific">Meira miltonrushii</name>
    <dbReference type="NCBI Taxonomy" id="1280837"/>
    <lineage>
        <taxon>Eukaryota</taxon>
        <taxon>Fungi</taxon>
        <taxon>Dikarya</taxon>
        <taxon>Basidiomycota</taxon>
        <taxon>Ustilaginomycotina</taxon>
        <taxon>Exobasidiomycetes</taxon>
        <taxon>Exobasidiales</taxon>
        <taxon>Brachybasidiaceae</taxon>
        <taxon>Meira</taxon>
    </lineage>
</organism>
<proteinExistence type="inferred from homology"/>
<evidence type="ECO:0000256" key="5">
    <source>
        <dbReference type="ARBA" id="ARBA00022917"/>
    </source>
</evidence>
<dbReference type="InterPro" id="IPR001680">
    <property type="entry name" value="WD40_rpt"/>
</dbReference>
<feature type="repeat" description="WD" evidence="8">
    <location>
        <begin position="6"/>
        <end position="47"/>
    </location>
</feature>
<evidence type="ECO:0000313" key="9">
    <source>
        <dbReference type="EMBL" id="PWN32824.1"/>
    </source>
</evidence>
<evidence type="ECO:0000313" key="10">
    <source>
        <dbReference type="Proteomes" id="UP000245771"/>
    </source>
</evidence>
<dbReference type="GO" id="GO:0016282">
    <property type="term" value="C:eukaryotic 43S preinitiation complex"/>
    <property type="evidence" value="ECO:0007669"/>
    <property type="project" value="UniProtKB-UniRule"/>
</dbReference>
<feature type="repeat" description="WD" evidence="8">
    <location>
        <begin position="294"/>
        <end position="325"/>
    </location>
</feature>
<dbReference type="PANTHER" id="PTHR19877:SF1">
    <property type="entry name" value="EUKARYOTIC TRANSLATION INITIATION FACTOR 3 SUBUNIT I"/>
    <property type="match status" value="1"/>
</dbReference>
<accession>A0A316V6E6</accession>
<dbReference type="HAMAP" id="MF_03008">
    <property type="entry name" value="eIF3i"/>
    <property type="match status" value="1"/>
</dbReference>
<keyword evidence="2 7" id="KW-0396">Initiation factor</keyword>
<dbReference type="STRING" id="1280837.A0A316V6E6"/>
<evidence type="ECO:0000256" key="1">
    <source>
        <dbReference type="ARBA" id="ARBA00022490"/>
    </source>
</evidence>
<dbReference type="AlphaFoldDB" id="A0A316V6E6"/>
<keyword evidence="10" id="KW-1185">Reference proteome</keyword>
<dbReference type="PROSITE" id="PS50082">
    <property type="entry name" value="WD_REPEATS_2"/>
    <property type="match status" value="2"/>
</dbReference>
<dbReference type="InterPro" id="IPR036322">
    <property type="entry name" value="WD40_repeat_dom_sf"/>
</dbReference>
<comment type="function">
    <text evidence="7">Component of the eukaryotic translation initiation factor 3 (eIF-3) complex, which is involved in protein synthesis of a specialized repertoire of mRNAs and, together with other initiation factors, stimulates binding of mRNA and methionyl-tRNAi to the 40S ribosome. The eIF-3 complex specifically targets and initiates translation of a subset of mRNAs involved in cell proliferation.</text>
</comment>
<dbReference type="GO" id="GO:0003743">
    <property type="term" value="F:translation initiation factor activity"/>
    <property type="evidence" value="ECO:0007669"/>
    <property type="project" value="UniProtKB-UniRule"/>
</dbReference>
<dbReference type="OrthoDB" id="24966at2759"/>
<keyword evidence="4" id="KW-0677">Repeat</keyword>
<dbReference type="SMART" id="SM00320">
    <property type="entry name" value="WD40"/>
    <property type="match status" value="5"/>
</dbReference>
<comment type="subcellular location">
    <subcellularLocation>
        <location evidence="7">Cytoplasm</location>
    </subcellularLocation>
</comment>
<dbReference type="FunCoup" id="A0A316V6E6">
    <property type="interactions" value="507"/>
</dbReference>
<dbReference type="InterPro" id="IPR027525">
    <property type="entry name" value="eIF3i"/>
</dbReference>
<protein>
    <recommendedName>
        <fullName evidence="7">Eukaryotic translation initiation factor 3 subunit I</fullName>
        <shortName evidence="7">eIF3i</shortName>
    </recommendedName>
    <alternativeName>
        <fullName evidence="7">Eukaryotic translation initiation factor 3 39 kDa subunit homolog</fullName>
        <shortName evidence="7">eIF-3 39 kDa subunit homolog</shortName>
    </alternativeName>
</protein>
<keyword evidence="5 7" id="KW-0648">Protein biosynthesis</keyword>
<dbReference type="Gene3D" id="2.130.10.10">
    <property type="entry name" value="YVTN repeat-like/Quinoprotein amine dehydrogenase"/>
    <property type="match status" value="1"/>
</dbReference>
<gene>
    <name evidence="7" type="primary">TIF34</name>
    <name evidence="9" type="ORF">FA14DRAFT_137919</name>
</gene>
<comment type="similarity">
    <text evidence="6">Belongs to the WD repeat STRAP family.</text>
</comment>
<dbReference type="EMBL" id="KZ819605">
    <property type="protein sequence ID" value="PWN32824.1"/>
    <property type="molecule type" value="Genomic_DNA"/>
</dbReference>
<comment type="similarity">
    <text evidence="7">Belongs to the eIF-3 subunit I family.</text>
</comment>
<evidence type="ECO:0000256" key="2">
    <source>
        <dbReference type="ARBA" id="ARBA00022540"/>
    </source>
</evidence>
<dbReference type="GO" id="GO:0003723">
    <property type="term" value="F:RNA binding"/>
    <property type="evidence" value="ECO:0007669"/>
    <property type="project" value="TreeGrafter"/>
</dbReference>
<evidence type="ECO:0000256" key="3">
    <source>
        <dbReference type="ARBA" id="ARBA00022574"/>
    </source>
</evidence>
<evidence type="ECO:0000256" key="7">
    <source>
        <dbReference type="HAMAP-Rule" id="MF_03008"/>
    </source>
</evidence>
<dbReference type="GO" id="GO:0071541">
    <property type="term" value="C:eukaryotic translation initiation factor 3 complex, eIF3m"/>
    <property type="evidence" value="ECO:0007669"/>
    <property type="project" value="TreeGrafter"/>
</dbReference>
<dbReference type="GO" id="GO:0033290">
    <property type="term" value="C:eukaryotic 48S preinitiation complex"/>
    <property type="evidence" value="ECO:0007669"/>
    <property type="project" value="UniProtKB-UniRule"/>
</dbReference>
<sequence>MRPILLSGHERSLNQIKFNREGDLLFSCSKDNVVNAWFAHNGERLGTYEGNGGTVWSVDPDQSSTLLVTGSAANEMRLYEISTGKCLYIWEFPTAVKRVQFSSEGNQVLVITEERMGHRGSLQVFAINRDPESWTQQSKTPTRTITFSGRKATVAAWAPFDQYIITGHEGGKVALYYHDEKEPESGVDAELEEKSVDAHPGFNVTDLQTSVDKTYFVTSSKDKSAKLIDTKNLNIIKTYETQTPLNSAALHPTRPIVILGGGQEAMNVTTTSARQGKFEARFWHKVFEEELAALPGHFGPLNTIAISPTGKCYASGGEDGYIRVYWFDNSFFNSKLYGPELEVGPEDQ</sequence>
<reference evidence="9 10" key="1">
    <citation type="journal article" date="2018" name="Mol. Biol. Evol.">
        <title>Broad Genomic Sampling Reveals a Smut Pathogenic Ancestry of the Fungal Clade Ustilaginomycotina.</title>
        <authorList>
            <person name="Kijpornyongpan T."/>
            <person name="Mondo S.J."/>
            <person name="Barry K."/>
            <person name="Sandor L."/>
            <person name="Lee J."/>
            <person name="Lipzen A."/>
            <person name="Pangilinan J."/>
            <person name="LaButti K."/>
            <person name="Hainaut M."/>
            <person name="Henrissat B."/>
            <person name="Grigoriev I.V."/>
            <person name="Spatafora J.W."/>
            <person name="Aime M.C."/>
        </authorList>
    </citation>
    <scope>NUCLEOTIDE SEQUENCE [LARGE SCALE GENOMIC DNA]</scope>
    <source>
        <strain evidence="9 10">MCA 3882</strain>
    </source>
</reference>
<keyword evidence="1 7" id="KW-0963">Cytoplasm</keyword>
<keyword evidence="3 8" id="KW-0853">WD repeat</keyword>
<dbReference type="Proteomes" id="UP000245771">
    <property type="component" value="Unassembled WGS sequence"/>
</dbReference>